<organism evidence="2 3">
    <name type="scientific">Digitaria exilis</name>
    <dbReference type="NCBI Taxonomy" id="1010633"/>
    <lineage>
        <taxon>Eukaryota</taxon>
        <taxon>Viridiplantae</taxon>
        <taxon>Streptophyta</taxon>
        <taxon>Embryophyta</taxon>
        <taxon>Tracheophyta</taxon>
        <taxon>Spermatophyta</taxon>
        <taxon>Magnoliopsida</taxon>
        <taxon>Liliopsida</taxon>
        <taxon>Poales</taxon>
        <taxon>Poaceae</taxon>
        <taxon>PACMAD clade</taxon>
        <taxon>Panicoideae</taxon>
        <taxon>Panicodae</taxon>
        <taxon>Paniceae</taxon>
        <taxon>Anthephorinae</taxon>
        <taxon>Digitaria</taxon>
    </lineage>
</organism>
<proteinExistence type="predicted"/>
<protein>
    <recommendedName>
        <fullName evidence="1">NB-ARC domain-containing protein</fullName>
    </recommendedName>
</protein>
<evidence type="ECO:0000259" key="1">
    <source>
        <dbReference type="Pfam" id="PF00931"/>
    </source>
</evidence>
<dbReference type="Gene3D" id="3.40.50.300">
    <property type="entry name" value="P-loop containing nucleotide triphosphate hydrolases"/>
    <property type="match status" value="1"/>
</dbReference>
<dbReference type="EMBL" id="JACEFO010002133">
    <property type="protein sequence ID" value="KAF8678612.1"/>
    <property type="molecule type" value="Genomic_DNA"/>
</dbReference>
<dbReference type="Pfam" id="PF00931">
    <property type="entry name" value="NB-ARC"/>
    <property type="match status" value="1"/>
</dbReference>
<feature type="domain" description="NB-ARC" evidence="1">
    <location>
        <begin position="123"/>
        <end position="195"/>
    </location>
</feature>
<dbReference type="SUPFAM" id="SSF52540">
    <property type="entry name" value="P-loop containing nucleoside triphosphate hydrolases"/>
    <property type="match status" value="1"/>
</dbReference>
<accession>A0A835AZR5</accession>
<evidence type="ECO:0000313" key="3">
    <source>
        <dbReference type="Proteomes" id="UP000636709"/>
    </source>
</evidence>
<comment type="caution">
    <text evidence="2">The sequence shown here is derived from an EMBL/GenBank/DDBJ whole genome shotgun (WGS) entry which is preliminary data.</text>
</comment>
<dbReference type="PANTHER" id="PTHR33377:SF87">
    <property type="entry name" value="NB-ARC DOMAIN-CONTAINING PROTEIN"/>
    <property type="match status" value="1"/>
</dbReference>
<dbReference type="GO" id="GO:0043531">
    <property type="term" value="F:ADP binding"/>
    <property type="evidence" value="ECO:0007669"/>
    <property type="project" value="InterPro"/>
</dbReference>
<dbReference type="PANTHER" id="PTHR33377">
    <property type="entry name" value="OS10G0134700 PROTEIN-RELATED"/>
    <property type="match status" value="1"/>
</dbReference>
<gene>
    <name evidence="2" type="ORF">HU200_046231</name>
</gene>
<dbReference type="InterPro" id="IPR002182">
    <property type="entry name" value="NB-ARC"/>
</dbReference>
<name>A0A835AZR5_9POAL</name>
<reference evidence="2" key="1">
    <citation type="submission" date="2020-07" db="EMBL/GenBank/DDBJ databases">
        <title>Genome sequence and genetic diversity analysis of an under-domesticated orphan crop, white fonio (Digitaria exilis).</title>
        <authorList>
            <person name="Bennetzen J.L."/>
            <person name="Chen S."/>
            <person name="Ma X."/>
            <person name="Wang X."/>
            <person name="Yssel A.E.J."/>
            <person name="Chaluvadi S.R."/>
            <person name="Johnson M."/>
            <person name="Gangashetty P."/>
            <person name="Hamidou F."/>
            <person name="Sanogo M.D."/>
            <person name="Zwaenepoel A."/>
            <person name="Wallace J."/>
            <person name="Van De Peer Y."/>
            <person name="Van Deynze A."/>
        </authorList>
    </citation>
    <scope>NUCLEOTIDE SEQUENCE</scope>
    <source>
        <tissue evidence="2">Leaves</tissue>
    </source>
</reference>
<dbReference type="AlphaFoldDB" id="A0A835AZR5"/>
<dbReference type="InterPro" id="IPR027417">
    <property type="entry name" value="P-loop_NTPase"/>
</dbReference>
<dbReference type="OrthoDB" id="600394at2759"/>
<dbReference type="Proteomes" id="UP000636709">
    <property type="component" value="Unassembled WGS sequence"/>
</dbReference>
<evidence type="ECO:0000313" key="2">
    <source>
        <dbReference type="EMBL" id="KAF8678612.1"/>
    </source>
</evidence>
<keyword evidence="3" id="KW-1185">Reference proteome</keyword>
<sequence>MAIDMKELVMFLSCYSPTRREPYSGHLWLANRMFGREAEQEKIIRFLLEPEPSGTESLGVLPVIGRARVGKSTLVEHVCLDERVRRHFSLIVFFLGEGDIEDDGENGIVKHRDLDSAAGKSLVVIELDGDVEDKTWWRRTVAALKGRRTTPVSKIIVTSRSEKIASFGTTQALEMKLLPREAYWYFFKTIAFGSTDAEDQPELASVLMEMADLLNRSFISANLFGGLLRANPCSQFWQRERRQTLHEHASPSLW</sequence>